<keyword evidence="2" id="KW-0560">Oxidoreductase</keyword>
<organism evidence="5 6">
    <name type="scientific">Lacimicrobium alkaliphilum</name>
    <dbReference type="NCBI Taxonomy" id="1526571"/>
    <lineage>
        <taxon>Bacteria</taxon>
        <taxon>Pseudomonadati</taxon>
        <taxon>Pseudomonadota</taxon>
        <taxon>Gammaproteobacteria</taxon>
        <taxon>Alteromonadales</taxon>
        <taxon>Alteromonadaceae</taxon>
        <taxon>Lacimicrobium</taxon>
    </lineage>
</organism>
<protein>
    <submittedName>
        <fullName evidence="5">Oxidoreductase</fullName>
    </submittedName>
</protein>
<feature type="domain" description="NADP-dependent oxidoreductase" evidence="4">
    <location>
        <begin position="19"/>
        <end position="286"/>
    </location>
</feature>
<accession>A0A0U2ZAJ0</accession>
<comment type="similarity">
    <text evidence="3">Belongs to the aldo/keto reductase family. Aldo/keto reductase 2 subfamily.</text>
</comment>
<dbReference type="InterPro" id="IPR023210">
    <property type="entry name" value="NADP_OxRdtase_dom"/>
</dbReference>
<dbReference type="PANTHER" id="PTHR43364:SF1">
    <property type="entry name" value="OXIDOREDUCTASE YDHF"/>
    <property type="match status" value="1"/>
</dbReference>
<dbReference type="Pfam" id="PF00248">
    <property type="entry name" value="Aldo_ket_red"/>
    <property type="match status" value="1"/>
</dbReference>
<dbReference type="InterPro" id="IPR036812">
    <property type="entry name" value="NAD(P)_OxRdtase_dom_sf"/>
</dbReference>
<dbReference type="RefSeq" id="WP_062481984.1">
    <property type="nucleotide sequence ID" value="NZ_CP013650.1"/>
</dbReference>
<sequence>MQRIELVKDDLSFSRCIQGYWRLNEWQMSVSELQAFVEHGLELGITTTDHADVYGAFTEEGLFGKMLKQAPHLREQIEVVSKCGILFPCEAQPDVSEMHYNSSGDYIIRAVERSLRELHCDYLDVLLLHRPDPLMDADDVAQAFDALKAAGKVRHFGVSNFTVAQFALLQSRLDYPLVTNQLEISLIHSDYLFDGNLDYLQQQRVKPMAWSCLGGGEIFHDFQYKALREKASQIARQYDAELDQILLAFVMALPCQAMPLLGSGNTRRITRQAAAIDIKLDRQHWFALLEAARGIAVP</sequence>
<dbReference type="OrthoDB" id="9768793at2"/>
<dbReference type="Proteomes" id="UP000068447">
    <property type="component" value="Chromosome"/>
</dbReference>
<dbReference type="PANTHER" id="PTHR43364">
    <property type="entry name" value="NADH-SPECIFIC METHYLGLYOXAL REDUCTASE-RELATED"/>
    <property type="match status" value="1"/>
</dbReference>
<keyword evidence="1" id="KW-0521">NADP</keyword>
<evidence type="ECO:0000256" key="1">
    <source>
        <dbReference type="ARBA" id="ARBA00022857"/>
    </source>
</evidence>
<proteinExistence type="inferred from homology"/>
<dbReference type="KEGG" id="lal:AT746_15405"/>
<dbReference type="SUPFAM" id="SSF51430">
    <property type="entry name" value="NAD(P)-linked oxidoreductase"/>
    <property type="match status" value="1"/>
</dbReference>
<reference evidence="5 6" key="1">
    <citation type="submission" date="2015-12" db="EMBL/GenBank/DDBJ databases">
        <title>Complete genome of Lacimicrobium alkaliphilum KCTC 32984.</title>
        <authorList>
            <person name="Kim S.-G."/>
            <person name="Lee Y.-J."/>
        </authorList>
    </citation>
    <scope>NUCLEOTIDE SEQUENCE [LARGE SCALE GENOMIC DNA]</scope>
    <source>
        <strain evidence="5 6">YelD216</strain>
    </source>
</reference>
<dbReference type="EMBL" id="CP013650">
    <property type="protein sequence ID" value="ALS99508.1"/>
    <property type="molecule type" value="Genomic_DNA"/>
</dbReference>
<evidence type="ECO:0000256" key="3">
    <source>
        <dbReference type="ARBA" id="ARBA00038157"/>
    </source>
</evidence>
<dbReference type="Gene3D" id="3.20.20.100">
    <property type="entry name" value="NADP-dependent oxidoreductase domain"/>
    <property type="match status" value="1"/>
</dbReference>
<gene>
    <name evidence="5" type="ORF">AT746_15405</name>
</gene>
<dbReference type="STRING" id="1526571.AT746_15405"/>
<name>A0A0U2ZAJ0_9ALTE</name>
<dbReference type="FunFam" id="3.20.20.100:FF:000008">
    <property type="entry name" value="Aldo/keto reductase family oxidoreductase"/>
    <property type="match status" value="1"/>
</dbReference>
<dbReference type="GO" id="GO:0016491">
    <property type="term" value="F:oxidoreductase activity"/>
    <property type="evidence" value="ECO:0007669"/>
    <property type="project" value="UniProtKB-KW"/>
</dbReference>
<dbReference type="GO" id="GO:0005829">
    <property type="term" value="C:cytosol"/>
    <property type="evidence" value="ECO:0007669"/>
    <property type="project" value="TreeGrafter"/>
</dbReference>
<evidence type="ECO:0000313" key="6">
    <source>
        <dbReference type="Proteomes" id="UP000068447"/>
    </source>
</evidence>
<dbReference type="InterPro" id="IPR050523">
    <property type="entry name" value="AKR_Detox_Biosynth"/>
</dbReference>
<dbReference type="AlphaFoldDB" id="A0A0U2ZAJ0"/>
<evidence type="ECO:0000313" key="5">
    <source>
        <dbReference type="EMBL" id="ALS99508.1"/>
    </source>
</evidence>
<dbReference type="CDD" id="cd19092">
    <property type="entry name" value="AKR_BsYcsN_EcYdhF-like"/>
    <property type="match status" value="1"/>
</dbReference>
<keyword evidence="6" id="KW-1185">Reference proteome</keyword>
<evidence type="ECO:0000256" key="2">
    <source>
        <dbReference type="ARBA" id="ARBA00023002"/>
    </source>
</evidence>
<evidence type="ECO:0000259" key="4">
    <source>
        <dbReference type="Pfam" id="PF00248"/>
    </source>
</evidence>